<keyword evidence="1" id="KW-0560">Oxidoreductase</keyword>
<dbReference type="InterPro" id="IPR007375">
    <property type="entry name" value="SoxG"/>
</dbReference>
<dbReference type="EC" id="1.5.3.1" evidence="1"/>
<gene>
    <name evidence="1" type="ORF">FHX42_003281</name>
</gene>
<evidence type="ECO:0000313" key="1">
    <source>
        <dbReference type="EMBL" id="MBA8825915.1"/>
    </source>
</evidence>
<accession>A0A839E2F0</accession>
<comment type="caution">
    <text evidence="1">The sequence shown here is derived from an EMBL/GenBank/DDBJ whole genome shotgun (WGS) entry which is preliminary data.</text>
</comment>
<dbReference type="Pfam" id="PF04268">
    <property type="entry name" value="SoxG"/>
    <property type="match status" value="1"/>
</dbReference>
<dbReference type="GO" id="GO:0008115">
    <property type="term" value="F:sarcosine oxidase activity"/>
    <property type="evidence" value="ECO:0007669"/>
    <property type="project" value="UniProtKB-EC"/>
</dbReference>
<dbReference type="EMBL" id="JACGWZ010000004">
    <property type="protein sequence ID" value="MBA8825915.1"/>
    <property type="molecule type" value="Genomic_DNA"/>
</dbReference>
<evidence type="ECO:0000313" key="2">
    <source>
        <dbReference type="Proteomes" id="UP000569329"/>
    </source>
</evidence>
<dbReference type="Proteomes" id="UP000569329">
    <property type="component" value="Unassembled WGS sequence"/>
</dbReference>
<dbReference type="Gene3D" id="3.30.70.1520">
    <property type="entry name" value="Heterotetrameric sarcosine oxidase"/>
    <property type="match status" value="1"/>
</dbReference>
<sequence length="209" mass="22315">MTVLNTVEPATGLASLRRSPLADRAAEFAASSADGLRGVRLSEEAFLTQVNLRVPPESPALLAGLERELGLALPHRPNSVVGDERDAVLWLGPDEWLVIAPEGRADRVVSRARTAMADSVGSSVDVSADRTTVRLAGPVSRDVLEKVCSLDLHPRAFGAGQCARTLVGRVRVALWQVGAEPAYRLLVHCSFAGYLADLLLDAMAEFTHA</sequence>
<dbReference type="RefSeq" id="WP_182545158.1">
    <property type="nucleotide sequence ID" value="NZ_JACGWZ010000004.1"/>
</dbReference>
<proteinExistence type="predicted"/>
<name>A0A839E2F0_9PSEU</name>
<dbReference type="InterPro" id="IPR027266">
    <property type="entry name" value="TrmE/GcvT-like"/>
</dbReference>
<organism evidence="1 2">
    <name type="scientific">Halosaccharopolyspora lacisalsi</name>
    <dbReference type="NCBI Taxonomy" id="1000566"/>
    <lineage>
        <taxon>Bacteria</taxon>
        <taxon>Bacillati</taxon>
        <taxon>Actinomycetota</taxon>
        <taxon>Actinomycetes</taxon>
        <taxon>Pseudonocardiales</taxon>
        <taxon>Pseudonocardiaceae</taxon>
        <taxon>Halosaccharopolyspora</taxon>
    </lineage>
</organism>
<dbReference type="SUPFAM" id="SSF103025">
    <property type="entry name" value="Folate-binding domain"/>
    <property type="match status" value="1"/>
</dbReference>
<dbReference type="Gene3D" id="3.30.1360.120">
    <property type="entry name" value="Probable tRNA modification gtpase trme, domain 1"/>
    <property type="match status" value="1"/>
</dbReference>
<protein>
    <submittedName>
        <fullName evidence="1">Sarcosine oxidase subunit gamma</fullName>
        <ecNumber evidence="1">1.5.3.1</ecNumber>
    </submittedName>
</protein>
<dbReference type="AlphaFoldDB" id="A0A839E2F0"/>
<reference evidence="1 2" key="1">
    <citation type="submission" date="2020-07" db="EMBL/GenBank/DDBJ databases">
        <title>Sequencing the genomes of 1000 actinobacteria strains.</title>
        <authorList>
            <person name="Klenk H.-P."/>
        </authorList>
    </citation>
    <scope>NUCLEOTIDE SEQUENCE [LARGE SCALE GENOMIC DNA]</scope>
    <source>
        <strain evidence="1 2">DSM 45975</strain>
    </source>
</reference>
<keyword evidence="2" id="KW-1185">Reference proteome</keyword>